<dbReference type="EMBL" id="JAIWYP010000004">
    <property type="protein sequence ID" value="KAH3830479.1"/>
    <property type="molecule type" value="Genomic_DNA"/>
</dbReference>
<accession>A0A9D4K122</accession>
<reference evidence="1" key="2">
    <citation type="submission" date="2020-11" db="EMBL/GenBank/DDBJ databases">
        <authorList>
            <person name="McCartney M.A."/>
            <person name="Auch B."/>
            <person name="Kono T."/>
            <person name="Mallez S."/>
            <person name="Becker A."/>
            <person name="Gohl D.M."/>
            <person name="Silverstein K.A.T."/>
            <person name="Koren S."/>
            <person name="Bechman K.B."/>
            <person name="Herman A."/>
            <person name="Abrahante J.E."/>
            <person name="Garbe J."/>
        </authorList>
    </citation>
    <scope>NUCLEOTIDE SEQUENCE</scope>
    <source>
        <strain evidence="1">Duluth1</strain>
        <tissue evidence="1">Whole animal</tissue>
    </source>
</reference>
<dbReference type="Proteomes" id="UP000828390">
    <property type="component" value="Unassembled WGS sequence"/>
</dbReference>
<proteinExistence type="predicted"/>
<dbReference type="PANTHER" id="PTHR12517">
    <property type="entry name" value="VACUOLAR PROTEIN SORTING-ASSOCIATED PROTEIN 13B"/>
    <property type="match status" value="1"/>
</dbReference>
<evidence type="ECO:0000313" key="2">
    <source>
        <dbReference type="Proteomes" id="UP000828390"/>
    </source>
</evidence>
<dbReference type="PANTHER" id="PTHR12517:SF0">
    <property type="entry name" value="INTERMEMBRANE LIPID TRANSFER PROTEIN VPS13B"/>
    <property type="match status" value="1"/>
</dbReference>
<sequence length="231" mass="26492">MCCRGNLSHDTHILTSHAWVTDRLHSRSNLSGSAINSSNPASREIGHGFLSLTFTRALRRNLKKRLQKLNIETPPCEPNSLGDTFGKFFYHKYVSELCLTMVPCDFIFNLDPVSSLLQNIYTLESEKSKPKHLKSIPTVSDESTAMPWFTSSNLPLIYADMECIRLFLPGPDRSKVGLTGQQGTLWTTADHDMLLFQVWTLSFLFEIYTFCSELIWDKTKICFKKRIWFLV</sequence>
<dbReference type="InterPro" id="IPR039782">
    <property type="entry name" value="VPS13B"/>
</dbReference>
<name>A0A9D4K122_DREPO</name>
<gene>
    <name evidence="1" type="ORF">DPMN_103723</name>
</gene>
<comment type="caution">
    <text evidence="1">The sequence shown here is derived from an EMBL/GenBank/DDBJ whole genome shotgun (WGS) entry which is preliminary data.</text>
</comment>
<organism evidence="1 2">
    <name type="scientific">Dreissena polymorpha</name>
    <name type="common">Zebra mussel</name>
    <name type="synonym">Mytilus polymorpha</name>
    <dbReference type="NCBI Taxonomy" id="45954"/>
    <lineage>
        <taxon>Eukaryota</taxon>
        <taxon>Metazoa</taxon>
        <taxon>Spiralia</taxon>
        <taxon>Lophotrochozoa</taxon>
        <taxon>Mollusca</taxon>
        <taxon>Bivalvia</taxon>
        <taxon>Autobranchia</taxon>
        <taxon>Heteroconchia</taxon>
        <taxon>Euheterodonta</taxon>
        <taxon>Imparidentia</taxon>
        <taxon>Neoheterodontei</taxon>
        <taxon>Myida</taxon>
        <taxon>Dreissenoidea</taxon>
        <taxon>Dreissenidae</taxon>
        <taxon>Dreissena</taxon>
    </lineage>
</organism>
<evidence type="ECO:0000313" key="1">
    <source>
        <dbReference type="EMBL" id="KAH3830479.1"/>
    </source>
</evidence>
<protein>
    <submittedName>
        <fullName evidence="1">Uncharacterized protein</fullName>
    </submittedName>
</protein>
<keyword evidence="2" id="KW-1185">Reference proteome</keyword>
<dbReference type="AlphaFoldDB" id="A0A9D4K122"/>
<reference evidence="1" key="1">
    <citation type="journal article" date="2019" name="bioRxiv">
        <title>The Genome of the Zebra Mussel, Dreissena polymorpha: A Resource for Invasive Species Research.</title>
        <authorList>
            <person name="McCartney M.A."/>
            <person name="Auch B."/>
            <person name="Kono T."/>
            <person name="Mallez S."/>
            <person name="Zhang Y."/>
            <person name="Obille A."/>
            <person name="Becker A."/>
            <person name="Abrahante J.E."/>
            <person name="Garbe J."/>
            <person name="Badalamenti J.P."/>
            <person name="Herman A."/>
            <person name="Mangelson H."/>
            <person name="Liachko I."/>
            <person name="Sullivan S."/>
            <person name="Sone E.D."/>
            <person name="Koren S."/>
            <person name="Silverstein K.A.T."/>
            <person name="Beckman K.B."/>
            <person name="Gohl D.M."/>
        </authorList>
    </citation>
    <scope>NUCLEOTIDE SEQUENCE</scope>
    <source>
        <strain evidence="1">Duluth1</strain>
        <tissue evidence="1">Whole animal</tissue>
    </source>
</reference>